<reference evidence="6" key="1">
    <citation type="submission" date="2020-05" db="EMBL/GenBank/DDBJ databases">
        <authorList>
            <person name="Chiriac C."/>
            <person name="Salcher M."/>
            <person name="Ghai R."/>
            <person name="Kavagutti S V."/>
        </authorList>
    </citation>
    <scope>NUCLEOTIDE SEQUENCE</scope>
</reference>
<dbReference type="GO" id="GO:0016920">
    <property type="term" value="F:pyroglutamyl-peptidase activity"/>
    <property type="evidence" value="ECO:0007669"/>
    <property type="project" value="InterPro"/>
</dbReference>
<dbReference type="PANTHER" id="PTHR23402:SF1">
    <property type="entry name" value="PYROGLUTAMYL-PEPTIDASE I"/>
    <property type="match status" value="1"/>
</dbReference>
<dbReference type="PANTHER" id="PTHR23402">
    <property type="entry name" value="PROTEASE FAMILY C15 PYROGLUTAMYL-PEPTIDASE I-RELATED"/>
    <property type="match status" value="1"/>
</dbReference>
<comment type="similarity">
    <text evidence="1">Belongs to the peptidase C15 family.</text>
</comment>
<dbReference type="NCBIfam" id="NF009676">
    <property type="entry name" value="PRK13197.1"/>
    <property type="match status" value="1"/>
</dbReference>
<proteinExistence type="inferred from homology"/>
<evidence type="ECO:0000313" key="6">
    <source>
        <dbReference type="EMBL" id="CAB5007266.1"/>
    </source>
</evidence>
<evidence type="ECO:0000256" key="1">
    <source>
        <dbReference type="ARBA" id="ARBA00006641"/>
    </source>
</evidence>
<dbReference type="EMBL" id="CAFBPE010000051">
    <property type="protein sequence ID" value="CAB5007266.1"/>
    <property type="molecule type" value="Genomic_DNA"/>
</dbReference>
<keyword evidence="4" id="KW-0378">Hydrolase</keyword>
<evidence type="ECO:0000256" key="2">
    <source>
        <dbReference type="ARBA" id="ARBA00022490"/>
    </source>
</evidence>
<dbReference type="PRINTS" id="PR00706">
    <property type="entry name" value="PYROGLUPTASE"/>
</dbReference>
<dbReference type="PROSITE" id="PS01334">
    <property type="entry name" value="PYRASE_CYS"/>
    <property type="match status" value="1"/>
</dbReference>
<dbReference type="InterPro" id="IPR033694">
    <property type="entry name" value="PGPEP1_Cys_AS"/>
</dbReference>
<dbReference type="InterPro" id="IPR000816">
    <property type="entry name" value="Peptidase_C15"/>
</dbReference>
<dbReference type="GO" id="GO:0005829">
    <property type="term" value="C:cytosol"/>
    <property type="evidence" value="ECO:0007669"/>
    <property type="project" value="InterPro"/>
</dbReference>
<accession>A0A6J7PPB7</accession>
<sequence length="201" mass="21277">MKILLTGFEPFGNSTLNPSGEIVKAIMADNVVGVVLPVVFGQSSQMLIELIALHKPDVVLCLGQAEGRHAMAPERIAINIDDARNADNAGVVLTDQPIITGGPDAYFSTLPVKEMVIAMKAAGVPAAVSLSAGTFVCNHLFYSMQHQLQGSAIKSGFMHVPLMDQQRIEFSGLPSMPLAQMVAGVQACLKTLSFRDGLNSG</sequence>
<protein>
    <submittedName>
        <fullName evidence="6">Unannotated protein</fullName>
    </submittedName>
</protein>
<evidence type="ECO:0000256" key="4">
    <source>
        <dbReference type="ARBA" id="ARBA00022801"/>
    </source>
</evidence>
<dbReference type="Pfam" id="PF01470">
    <property type="entry name" value="Peptidase_C15"/>
    <property type="match status" value="1"/>
</dbReference>
<dbReference type="Gene3D" id="3.40.630.20">
    <property type="entry name" value="Peptidase C15, pyroglutamyl peptidase I-like"/>
    <property type="match status" value="1"/>
</dbReference>
<evidence type="ECO:0000256" key="5">
    <source>
        <dbReference type="ARBA" id="ARBA00022807"/>
    </source>
</evidence>
<organism evidence="6">
    <name type="scientific">freshwater metagenome</name>
    <dbReference type="NCBI Taxonomy" id="449393"/>
    <lineage>
        <taxon>unclassified sequences</taxon>
        <taxon>metagenomes</taxon>
        <taxon>ecological metagenomes</taxon>
    </lineage>
</organism>
<dbReference type="SUPFAM" id="SSF53182">
    <property type="entry name" value="Pyrrolidone carboxyl peptidase (pyroglutamate aminopeptidase)"/>
    <property type="match status" value="1"/>
</dbReference>
<dbReference type="NCBIfam" id="TIGR00504">
    <property type="entry name" value="pyro_pdase"/>
    <property type="match status" value="1"/>
</dbReference>
<dbReference type="InterPro" id="IPR016125">
    <property type="entry name" value="Peptidase_C15-like"/>
</dbReference>
<name>A0A6J7PPB7_9ZZZZ</name>
<dbReference type="GO" id="GO:0006508">
    <property type="term" value="P:proteolysis"/>
    <property type="evidence" value="ECO:0007669"/>
    <property type="project" value="UniProtKB-KW"/>
</dbReference>
<dbReference type="CDD" id="cd00501">
    <property type="entry name" value="Peptidase_C15"/>
    <property type="match status" value="1"/>
</dbReference>
<keyword evidence="2" id="KW-0963">Cytoplasm</keyword>
<keyword evidence="3" id="KW-0645">Protease</keyword>
<evidence type="ECO:0000256" key="3">
    <source>
        <dbReference type="ARBA" id="ARBA00022670"/>
    </source>
</evidence>
<dbReference type="InterPro" id="IPR029762">
    <property type="entry name" value="PGP-I_bact-type"/>
</dbReference>
<dbReference type="PIRSF" id="PIRSF015592">
    <property type="entry name" value="Prld-crbxl_pptds"/>
    <property type="match status" value="1"/>
</dbReference>
<keyword evidence="5" id="KW-0788">Thiol protease</keyword>
<gene>
    <name evidence="6" type="ORF">UFOPK4065_00728</name>
</gene>
<dbReference type="AlphaFoldDB" id="A0A6J7PPB7"/>
<dbReference type="InterPro" id="IPR036440">
    <property type="entry name" value="Peptidase_C15-like_sf"/>
</dbReference>